<dbReference type="PANTHER" id="PTHR43477">
    <property type="entry name" value="DIHYDROANTICAPSIN 7-DEHYDROGENASE"/>
    <property type="match status" value="1"/>
</dbReference>
<reference evidence="4" key="1">
    <citation type="journal article" date="2019" name="Int. J. Syst. Evol. Microbiol.">
        <title>The Global Catalogue of Microorganisms (GCM) 10K type strain sequencing project: providing services to taxonomists for standard genome sequencing and annotation.</title>
        <authorList>
            <consortium name="The Broad Institute Genomics Platform"/>
            <consortium name="The Broad Institute Genome Sequencing Center for Infectious Disease"/>
            <person name="Wu L."/>
            <person name="Ma J."/>
        </authorList>
    </citation>
    <scope>NUCLEOTIDE SEQUENCE [LARGE SCALE GENOMIC DNA]</scope>
    <source>
        <strain evidence="4">CCUG 52468</strain>
    </source>
</reference>
<dbReference type="GO" id="GO:0016491">
    <property type="term" value="F:oxidoreductase activity"/>
    <property type="evidence" value="ECO:0007669"/>
    <property type="project" value="UniProtKB-KW"/>
</dbReference>
<evidence type="ECO:0000313" key="3">
    <source>
        <dbReference type="EMBL" id="MFD1166865.1"/>
    </source>
</evidence>
<comment type="similarity">
    <text evidence="1">Belongs to the short-chain dehydrogenases/reductases (SDR) family.</text>
</comment>
<accession>A0ABW3RNR0</accession>
<dbReference type="InterPro" id="IPR020904">
    <property type="entry name" value="Sc_DH/Rdtase_CS"/>
</dbReference>
<evidence type="ECO:0000256" key="2">
    <source>
        <dbReference type="ARBA" id="ARBA00023002"/>
    </source>
</evidence>
<dbReference type="Pfam" id="PF13561">
    <property type="entry name" value="adh_short_C2"/>
    <property type="match status" value="1"/>
</dbReference>
<dbReference type="NCBIfam" id="NF005559">
    <property type="entry name" value="PRK07231.1"/>
    <property type="match status" value="1"/>
</dbReference>
<name>A0ABW3RNR0_9SPHI</name>
<dbReference type="CDD" id="cd05233">
    <property type="entry name" value="SDR_c"/>
    <property type="match status" value="1"/>
</dbReference>
<dbReference type="Gene3D" id="3.40.50.720">
    <property type="entry name" value="NAD(P)-binding Rossmann-like Domain"/>
    <property type="match status" value="1"/>
</dbReference>
<organism evidence="3 4">
    <name type="scientific">Sphingobacterium daejeonense</name>
    <dbReference type="NCBI Taxonomy" id="371142"/>
    <lineage>
        <taxon>Bacteria</taxon>
        <taxon>Pseudomonadati</taxon>
        <taxon>Bacteroidota</taxon>
        <taxon>Sphingobacteriia</taxon>
        <taxon>Sphingobacteriales</taxon>
        <taxon>Sphingobacteriaceae</taxon>
        <taxon>Sphingobacterium</taxon>
    </lineage>
</organism>
<keyword evidence="2 3" id="KW-0560">Oxidoreductase</keyword>
<dbReference type="RefSeq" id="WP_099371427.1">
    <property type="nucleotide sequence ID" value="NZ_JALXMZ010000005.1"/>
</dbReference>
<protein>
    <submittedName>
        <fullName evidence="3">SDR family NAD(P)-dependent oxidoreductase</fullName>
        <ecNumber evidence="3">1.1.1.-</ecNumber>
    </submittedName>
</protein>
<dbReference type="EMBL" id="JBHTKY010000025">
    <property type="protein sequence ID" value="MFD1166865.1"/>
    <property type="molecule type" value="Genomic_DNA"/>
</dbReference>
<evidence type="ECO:0000313" key="4">
    <source>
        <dbReference type="Proteomes" id="UP001597205"/>
    </source>
</evidence>
<dbReference type="PANTHER" id="PTHR43477:SF1">
    <property type="entry name" value="DIHYDROANTICAPSIN 7-DEHYDROGENASE"/>
    <property type="match status" value="1"/>
</dbReference>
<gene>
    <name evidence="3" type="ORF">ACFQ2C_14750</name>
</gene>
<dbReference type="EC" id="1.1.1.-" evidence="3"/>
<dbReference type="Proteomes" id="UP001597205">
    <property type="component" value="Unassembled WGS sequence"/>
</dbReference>
<dbReference type="InterPro" id="IPR036291">
    <property type="entry name" value="NAD(P)-bd_dom_sf"/>
</dbReference>
<proteinExistence type="inferred from homology"/>
<comment type="caution">
    <text evidence="3">The sequence shown here is derived from an EMBL/GenBank/DDBJ whole genome shotgun (WGS) entry which is preliminary data.</text>
</comment>
<dbReference type="InterPro" id="IPR002347">
    <property type="entry name" value="SDR_fam"/>
</dbReference>
<dbReference type="InterPro" id="IPR051122">
    <property type="entry name" value="SDR_DHRS6-like"/>
</dbReference>
<dbReference type="SUPFAM" id="SSF51735">
    <property type="entry name" value="NAD(P)-binding Rossmann-fold domains"/>
    <property type="match status" value="1"/>
</dbReference>
<sequence>MSKLNGKVAIVTGGGSGIGKAISTLFAKEGATVHILDLNPAGGEETKLSIEAEGGKCEVHTCNVSKQEEVLAAVEKIGRVDVLVNNAGIAHVGNLEGCSVEDLDRVYEVNVKGAYNALFAVVPVMKANGGGAILNLASIASLVGIPDRFAYSMSKGAIYAMNLSIAKDYLKDNIRSNSISPARVHTPFVDGFIAKNYPGKEDEMFEKLSKTQPIGRMAEPEEIAKLALFLCSDDASFITGNDYAIDGGFVKLNN</sequence>
<dbReference type="PRINTS" id="PR00080">
    <property type="entry name" value="SDRFAMILY"/>
</dbReference>
<keyword evidence="4" id="KW-1185">Reference proteome</keyword>
<dbReference type="PRINTS" id="PR00081">
    <property type="entry name" value="GDHRDH"/>
</dbReference>
<evidence type="ECO:0000256" key="1">
    <source>
        <dbReference type="ARBA" id="ARBA00006484"/>
    </source>
</evidence>
<dbReference type="PROSITE" id="PS00061">
    <property type="entry name" value="ADH_SHORT"/>
    <property type="match status" value="1"/>
</dbReference>